<dbReference type="Proteomes" id="UP001207654">
    <property type="component" value="Unassembled WGS sequence"/>
</dbReference>
<proteinExistence type="predicted"/>
<reference evidence="2 3" key="1">
    <citation type="submission" date="2022-11" db="EMBL/GenBank/DDBJ databases">
        <title>Minimal conservation of predation-associated metabolite biosynthetic gene clusters underscores biosynthetic potential of Myxococcota including descriptions for ten novel species: Archangium lansinium sp. nov., Myxococcus landrumus sp. nov., Nannocystis bai.</title>
        <authorList>
            <person name="Ahearne A."/>
            <person name="Stevens C."/>
            <person name="Phillips K."/>
        </authorList>
    </citation>
    <scope>NUCLEOTIDE SEQUENCE [LARGE SCALE GENOMIC DNA]</scope>
    <source>
        <strain evidence="2 3">MIWBW</strain>
    </source>
</reference>
<accession>A0ABT3ZYT6</accession>
<evidence type="ECO:0000313" key="2">
    <source>
        <dbReference type="EMBL" id="MCY1074543.1"/>
    </source>
</evidence>
<sequence>MLGSRRYPKEALLAAFGVTPGGLVDFSSEDFMRELLTPGPGAARGRGGVEADGGHAPAL</sequence>
<dbReference type="RefSeq" id="WP_267533505.1">
    <property type="nucleotide sequence ID" value="NZ_JAPNKA010000001.1"/>
</dbReference>
<feature type="region of interest" description="Disordered" evidence="1">
    <location>
        <begin position="38"/>
        <end position="59"/>
    </location>
</feature>
<gene>
    <name evidence="2" type="ORF">OV287_08595</name>
</gene>
<evidence type="ECO:0000313" key="3">
    <source>
        <dbReference type="Proteomes" id="UP001207654"/>
    </source>
</evidence>
<organism evidence="2 3">
    <name type="scientific">Archangium lansingense</name>
    <dbReference type="NCBI Taxonomy" id="2995310"/>
    <lineage>
        <taxon>Bacteria</taxon>
        <taxon>Pseudomonadati</taxon>
        <taxon>Myxococcota</taxon>
        <taxon>Myxococcia</taxon>
        <taxon>Myxococcales</taxon>
        <taxon>Cystobacterineae</taxon>
        <taxon>Archangiaceae</taxon>
        <taxon>Archangium</taxon>
    </lineage>
</organism>
<protein>
    <submittedName>
        <fullName evidence="2">Uncharacterized protein</fullName>
    </submittedName>
</protein>
<dbReference type="EMBL" id="JAPNKA010000001">
    <property type="protein sequence ID" value="MCY1074543.1"/>
    <property type="molecule type" value="Genomic_DNA"/>
</dbReference>
<keyword evidence="3" id="KW-1185">Reference proteome</keyword>
<evidence type="ECO:0000256" key="1">
    <source>
        <dbReference type="SAM" id="MobiDB-lite"/>
    </source>
</evidence>
<name>A0ABT3ZYT6_9BACT</name>
<comment type="caution">
    <text evidence="2">The sequence shown here is derived from an EMBL/GenBank/DDBJ whole genome shotgun (WGS) entry which is preliminary data.</text>
</comment>